<feature type="transmembrane region" description="Helical" evidence="9">
    <location>
        <begin position="35"/>
        <end position="56"/>
    </location>
</feature>
<feature type="domain" description="ABC transmembrane type-1" evidence="10">
    <location>
        <begin position="101"/>
        <end position="290"/>
    </location>
</feature>
<dbReference type="Gene3D" id="1.10.3720.10">
    <property type="entry name" value="MetI-like"/>
    <property type="match status" value="1"/>
</dbReference>
<name>A0ABT5YKB2_9PROT</name>
<evidence type="ECO:0000259" key="10">
    <source>
        <dbReference type="PROSITE" id="PS50928"/>
    </source>
</evidence>
<dbReference type="Pfam" id="PF12911">
    <property type="entry name" value="OppC_N"/>
    <property type="match status" value="1"/>
</dbReference>
<evidence type="ECO:0000256" key="5">
    <source>
        <dbReference type="ARBA" id="ARBA00022856"/>
    </source>
</evidence>
<keyword evidence="2 9" id="KW-0813">Transport</keyword>
<dbReference type="PANTHER" id="PTHR43386">
    <property type="entry name" value="OLIGOPEPTIDE TRANSPORT SYSTEM PERMEASE PROTEIN APPC"/>
    <property type="match status" value="1"/>
</dbReference>
<dbReference type="Proteomes" id="UP001215503">
    <property type="component" value="Unassembled WGS sequence"/>
</dbReference>
<feature type="transmembrane region" description="Helical" evidence="9">
    <location>
        <begin position="136"/>
        <end position="158"/>
    </location>
</feature>
<keyword evidence="12" id="KW-1185">Reference proteome</keyword>
<feature type="transmembrane region" description="Helical" evidence="9">
    <location>
        <begin position="164"/>
        <end position="183"/>
    </location>
</feature>
<comment type="subcellular location">
    <subcellularLocation>
        <location evidence="1 9">Cell membrane</location>
        <topology evidence="1 9">Multi-pass membrane protein</topology>
    </subcellularLocation>
</comment>
<dbReference type="InterPro" id="IPR035906">
    <property type="entry name" value="MetI-like_sf"/>
</dbReference>
<dbReference type="InterPro" id="IPR050366">
    <property type="entry name" value="BP-dependent_transpt_permease"/>
</dbReference>
<evidence type="ECO:0000256" key="9">
    <source>
        <dbReference type="RuleBase" id="RU363032"/>
    </source>
</evidence>
<proteinExistence type="inferred from homology"/>
<evidence type="ECO:0000256" key="3">
    <source>
        <dbReference type="ARBA" id="ARBA00022475"/>
    </source>
</evidence>
<dbReference type="InterPro" id="IPR025966">
    <property type="entry name" value="OppC_N"/>
</dbReference>
<dbReference type="PANTHER" id="PTHR43386:SF1">
    <property type="entry name" value="D,D-DIPEPTIDE TRANSPORT SYSTEM PERMEASE PROTEIN DDPC-RELATED"/>
    <property type="match status" value="1"/>
</dbReference>
<keyword evidence="4 9" id="KW-0812">Transmembrane</keyword>
<keyword evidence="7 9" id="KW-1133">Transmembrane helix</keyword>
<protein>
    <submittedName>
        <fullName evidence="11">ABC transporter permease</fullName>
    </submittedName>
</protein>
<evidence type="ECO:0000256" key="4">
    <source>
        <dbReference type="ARBA" id="ARBA00022692"/>
    </source>
</evidence>
<evidence type="ECO:0000256" key="1">
    <source>
        <dbReference type="ARBA" id="ARBA00004651"/>
    </source>
</evidence>
<evidence type="ECO:0000256" key="2">
    <source>
        <dbReference type="ARBA" id="ARBA00022448"/>
    </source>
</evidence>
<keyword evidence="8 9" id="KW-0472">Membrane</keyword>
<sequence length="303" mass="32113">MSSPSLEQGLSNQIADLRPTPSQLMWRRARNHRGLAIGSLIVFIVLLCGLAAPFIAPHDPYAQDLTKRLLPAVWSENGTWEHVFGTDALGRDYLSRILYGARISFLIGISAALGSCLIGAALGLLAGYYGGRVDSVVTFFVSVRLALPVVLVALATVSLFGGKLWIVVAVLSLLLWDRFAVVVRSATMQLRSQEFVVAARAMGCSTPRILLGELLPNLVGPLVVVGSLEIAHAILLESALSFLGLGVQPPTPSWGLMVAEGKGMIFFDSRLIALPGAAIALLVLGINLVGDGVRDVLAPEGKA</sequence>
<keyword evidence="5" id="KW-0571">Peptide transport</keyword>
<dbReference type="InterPro" id="IPR000515">
    <property type="entry name" value="MetI-like"/>
</dbReference>
<feature type="transmembrane region" description="Helical" evidence="9">
    <location>
        <begin position="103"/>
        <end position="129"/>
    </location>
</feature>
<dbReference type="CDD" id="cd06261">
    <property type="entry name" value="TM_PBP2"/>
    <property type="match status" value="1"/>
</dbReference>
<evidence type="ECO:0000256" key="8">
    <source>
        <dbReference type="ARBA" id="ARBA00023136"/>
    </source>
</evidence>
<dbReference type="Pfam" id="PF00528">
    <property type="entry name" value="BPD_transp_1"/>
    <property type="match status" value="1"/>
</dbReference>
<dbReference type="SUPFAM" id="SSF161098">
    <property type="entry name" value="MetI-like"/>
    <property type="match status" value="1"/>
</dbReference>
<keyword evidence="6" id="KW-0653">Protein transport</keyword>
<evidence type="ECO:0000256" key="6">
    <source>
        <dbReference type="ARBA" id="ARBA00022927"/>
    </source>
</evidence>
<evidence type="ECO:0000256" key="7">
    <source>
        <dbReference type="ARBA" id="ARBA00022989"/>
    </source>
</evidence>
<dbReference type="RefSeq" id="WP_275820778.1">
    <property type="nucleotide sequence ID" value="NZ_JARHUD010000003.1"/>
</dbReference>
<dbReference type="EMBL" id="JARHUD010000003">
    <property type="protein sequence ID" value="MDF2095391.1"/>
    <property type="molecule type" value="Genomic_DNA"/>
</dbReference>
<evidence type="ECO:0000313" key="11">
    <source>
        <dbReference type="EMBL" id="MDF2095391.1"/>
    </source>
</evidence>
<dbReference type="PROSITE" id="PS50928">
    <property type="entry name" value="ABC_TM1"/>
    <property type="match status" value="1"/>
</dbReference>
<gene>
    <name evidence="11" type="ORF">P2G67_05325</name>
</gene>
<organism evidence="11 12">
    <name type="scientific">Aquibaculum arenosum</name>
    <dbReference type="NCBI Taxonomy" id="3032591"/>
    <lineage>
        <taxon>Bacteria</taxon>
        <taxon>Pseudomonadati</taxon>
        <taxon>Pseudomonadota</taxon>
        <taxon>Alphaproteobacteria</taxon>
        <taxon>Rhodospirillales</taxon>
        <taxon>Rhodovibrionaceae</taxon>
        <taxon>Aquibaculum</taxon>
    </lineage>
</organism>
<comment type="caution">
    <text evidence="11">The sequence shown here is derived from an EMBL/GenBank/DDBJ whole genome shotgun (WGS) entry which is preliminary data.</text>
</comment>
<reference evidence="11 12" key="1">
    <citation type="submission" date="2023-03" db="EMBL/GenBank/DDBJ databases">
        <title>Fodinicurvata sp. CAU 1616 isolated from sea sendiment.</title>
        <authorList>
            <person name="Kim W."/>
        </authorList>
    </citation>
    <scope>NUCLEOTIDE SEQUENCE [LARGE SCALE GENOMIC DNA]</scope>
    <source>
        <strain evidence="11 12">CAU 1616</strain>
    </source>
</reference>
<accession>A0ABT5YKB2</accession>
<keyword evidence="3" id="KW-1003">Cell membrane</keyword>
<evidence type="ECO:0000313" key="12">
    <source>
        <dbReference type="Proteomes" id="UP001215503"/>
    </source>
</evidence>
<feature type="transmembrane region" description="Helical" evidence="9">
    <location>
        <begin position="271"/>
        <end position="290"/>
    </location>
</feature>
<comment type="similarity">
    <text evidence="9">Belongs to the binding-protein-dependent transport system permease family.</text>
</comment>